<name>A0A6B0GWD4_9EURY</name>
<dbReference type="AlphaFoldDB" id="A0A6B0GWD4"/>
<comment type="caution">
    <text evidence="2">The sequence shown here is derived from an EMBL/GenBank/DDBJ whole genome shotgun (WGS) entry which is preliminary data.</text>
</comment>
<gene>
    <name evidence="2" type="ORF">GQS65_18525</name>
</gene>
<dbReference type="RefSeq" id="WP_158206111.1">
    <property type="nucleotide sequence ID" value="NZ_WSZK01000036.1"/>
</dbReference>
<accession>A0A6B0GWD4</accession>
<evidence type="ECO:0000313" key="2">
    <source>
        <dbReference type="EMBL" id="MWG36455.1"/>
    </source>
</evidence>
<proteinExistence type="predicted"/>
<organism evidence="2 3">
    <name type="scientific">Halomarina oriensis</name>
    <dbReference type="NCBI Taxonomy" id="671145"/>
    <lineage>
        <taxon>Archaea</taxon>
        <taxon>Methanobacteriati</taxon>
        <taxon>Methanobacteriota</taxon>
        <taxon>Stenosarchaea group</taxon>
        <taxon>Halobacteria</taxon>
        <taxon>Halobacteriales</taxon>
        <taxon>Natronomonadaceae</taxon>
        <taxon>Halomarina</taxon>
    </lineage>
</organism>
<dbReference type="EMBL" id="WSZK01000036">
    <property type="protein sequence ID" value="MWG36455.1"/>
    <property type="molecule type" value="Genomic_DNA"/>
</dbReference>
<sequence length="148" mass="16781">MSDPEFTVDPDQTEPRYENAVGYEARGPQYVAPDEEFDHTSQDLSTLGAHRRVDCILFGVRFRFSDPETYQDAQQLITATADFEVLCRRALAILVDDPAPISEVIEQLTPWQASLLAIEALTWARVEEYIDEIDDTEAIRKAAEDAWS</sequence>
<feature type="compositionally biased region" description="Acidic residues" evidence="1">
    <location>
        <begin position="1"/>
        <end position="12"/>
    </location>
</feature>
<keyword evidence="3" id="KW-1185">Reference proteome</keyword>
<evidence type="ECO:0000256" key="1">
    <source>
        <dbReference type="SAM" id="MobiDB-lite"/>
    </source>
</evidence>
<protein>
    <submittedName>
        <fullName evidence="2">Uncharacterized protein</fullName>
    </submittedName>
</protein>
<evidence type="ECO:0000313" key="3">
    <source>
        <dbReference type="Proteomes" id="UP000451471"/>
    </source>
</evidence>
<feature type="region of interest" description="Disordered" evidence="1">
    <location>
        <begin position="1"/>
        <end position="24"/>
    </location>
</feature>
<dbReference type="Proteomes" id="UP000451471">
    <property type="component" value="Unassembled WGS sequence"/>
</dbReference>
<reference evidence="2 3" key="1">
    <citation type="submission" date="2019-12" db="EMBL/GenBank/DDBJ databases">
        <title>Halocatena pleomorpha gen. nov. sp. nov., an extremely halophilic archaeon of family Halobacteriaceae isolated from saltpan soil.</title>
        <authorList>
            <person name="Pal Y."/>
            <person name="Verma A."/>
            <person name="Krishnamurthi S."/>
            <person name="Kumar P."/>
        </authorList>
    </citation>
    <scope>NUCLEOTIDE SEQUENCE [LARGE SCALE GENOMIC DNA]</scope>
    <source>
        <strain evidence="2 3">JCM 16495</strain>
    </source>
</reference>